<sequence length="494" mass="53896">MCPAPDGEANGHANGHVESNGVANGSNGSNGNHAGFKAIETHQASRPQSSNPYAPVQDFLSNVSNFKIIESTLREGEQFANAFFDTETKIKIARALDDFGVDYIELTSPAASEQSRLDCEAICRLGLKAKILTHVRCNMSDAKLAVSTGVDGVDVVIGTSSHLMEHSHGKDMTYIKNTAIEVIEYVKSQGKEIRFSSEDSFRSDLVDLLTIYSAVDKIGVNRVGIADTVGCATPRQVYDLVRTLRGVVSCDIETHFHNDTGCSIANAYCALEAGATHIDTSVIGIGERNGITPLGGLMARMIVADRDYVKGKYKLEKLKEIEDIVAEAVEVNIPFNNYITGFCAFTHKAGIHAKAILNNPSTYEIITPSDFGMSRYVHFASRLTGWNAIKSRAEQLGLQMSDAQIKAVTLKIKALADVRSLAIDDADSIIRNFHFNLSADKEQPLLELSNEEEKLFAKKEKELKDEKEKRSIDETADAEAEVPVAKKSRTTTVS</sequence>
<gene>
    <name evidence="1" type="primary">LYS21_2</name>
    <name evidence="1" type="ORF">LTR37_016390</name>
</gene>
<name>A0ACC3MNW0_9PEZI</name>
<reference evidence="1" key="1">
    <citation type="submission" date="2023-07" db="EMBL/GenBank/DDBJ databases">
        <title>Black Yeasts Isolated from many extreme environments.</title>
        <authorList>
            <person name="Coleine C."/>
            <person name="Stajich J.E."/>
            <person name="Selbmann L."/>
        </authorList>
    </citation>
    <scope>NUCLEOTIDE SEQUENCE</scope>
    <source>
        <strain evidence="1">CCFEE 5714</strain>
    </source>
</reference>
<dbReference type="Proteomes" id="UP001281147">
    <property type="component" value="Unassembled WGS sequence"/>
</dbReference>
<evidence type="ECO:0000313" key="1">
    <source>
        <dbReference type="EMBL" id="KAK3699521.1"/>
    </source>
</evidence>
<organism evidence="1 2">
    <name type="scientific">Vermiconidia calcicola</name>
    <dbReference type="NCBI Taxonomy" id="1690605"/>
    <lineage>
        <taxon>Eukaryota</taxon>
        <taxon>Fungi</taxon>
        <taxon>Dikarya</taxon>
        <taxon>Ascomycota</taxon>
        <taxon>Pezizomycotina</taxon>
        <taxon>Dothideomycetes</taxon>
        <taxon>Dothideomycetidae</taxon>
        <taxon>Mycosphaerellales</taxon>
        <taxon>Extremaceae</taxon>
        <taxon>Vermiconidia</taxon>
    </lineage>
</organism>
<dbReference type="EMBL" id="JAUTXU010000196">
    <property type="protein sequence ID" value="KAK3699521.1"/>
    <property type="molecule type" value="Genomic_DNA"/>
</dbReference>
<keyword evidence="1" id="KW-0012">Acyltransferase</keyword>
<accession>A0ACC3MNW0</accession>
<protein>
    <submittedName>
        <fullName evidence="1">Homocitrate synthase lys21</fullName>
        <ecNumber evidence="1">2.3.3.14</ecNumber>
    </submittedName>
</protein>
<proteinExistence type="predicted"/>
<evidence type="ECO:0000313" key="2">
    <source>
        <dbReference type="Proteomes" id="UP001281147"/>
    </source>
</evidence>
<comment type="caution">
    <text evidence="1">The sequence shown here is derived from an EMBL/GenBank/DDBJ whole genome shotgun (WGS) entry which is preliminary data.</text>
</comment>
<dbReference type="EC" id="2.3.3.14" evidence="1"/>
<keyword evidence="1" id="KW-0808">Transferase</keyword>
<keyword evidence="2" id="KW-1185">Reference proteome</keyword>